<organism evidence="5 6">
    <name type="scientific">Rhodoblastus acidophilus</name>
    <name type="common">Rhodopseudomonas acidophila</name>
    <dbReference type="NCBI Taxonomy" id="1074"/>
    <lineage>
        <taxon>Bacteria</taxon>
        <taxon>Pseudomonadati</taxon>
        <taxon>Pseudomonadota</taxon>
        <taxon>Alphaproteobacteria</taxon>
        <taxon>Hyphomicrobiales</taxon>
        <taxon>Rhodoblastaceae</taxon>
        <taxon>Rhodoblastus</taxon>
    </lineage>
</organism>
<comment type="similarity">
    <text evidence="1">Belongs to the glycosyltransferase 2 family.</text>
</comment>
<dbReference type="PANTHER" id="PTHR43179">
    <property type="entry name" value="RHAMNOSYLTRANSFERASE WBBL"/>
    <property type="match status" value="1"/>
</dbReference>
<evidence type="ECO:0000256" key="2">
    <source>
        <dbReference type="ARBA" id="ARBA00022676"/>
    </source>
</evidence>
<dbReference type="SUPFAM" id="SSF53448">
    <property type="entry name" value="Nucleotide-diphospho-sugar transferases"/>
    <property type="match status" value="1"/>
</dbReference>
<dbReference type="Proteomes" id="UP000439113">
    <property type="component" value="Unassembled WGS sequence"/>
</dbReference>
<dbReference type="RefSeq" id="WP_155446987.1">
    <property type="nucleotide sequence ID" value="NZ_JAOQNR010000007.1"/>
</dbReference>
<dbReference type="GO" id="GO:0016757">
    <property type="term" value="F:glycosyltransferase activity"/>
    <property type="evidence" value="ECO:0007669"/>
    <property type="project" value="UniProtKB-KW"/>
</dbReference>
<dbReference type="OrthoDB" id="9771846at2"/>
<evidence type="ECO:0000256" key="1">
    <source>
        <dbReference type="ARBA" id="ARBA00006739"/>
    </source>
</evidence>
<comment type="caution">
    <text evidence="5">The sequence shown here is derived from an EMBL/GenBank/DDBJ whole genome shotgun (WGS) entry which is preliminary data.</text>
</comment>
<keyword evidence="2" id="KW-0328">Glycosyltransferase</keyword>
<dbReference type="EMBL" id="WNKS01000015">
    <property type="protein sequence ID" value="MTV32297.1"/>
    <property type="molecule type" value="Genomic_DNA"/>
</dbReference>
<evidence type="ECO:0000259" key="4">
    <source>
        <dbReference type="Pfam" id="PF00535"/>
    </source>
</evidence>
<dbReference type="InterPro" id="IPR029044">
    <property type="entry name" value="Nucleotide-diphossugar_trans"/>
</dbReference>
<sequence length="823" mass="87983">MRAAEHLRRGDHVGAFRFADRLCRVTRATALDFLLRSEAARGAGLDDRAAADLARALDLDPTQRTVLRFVLQWGGRLEKQAAARALIDDPAADPDLLRRAVAEMFAGGVEALLLLRPVGARLAGWAVFRAGHPPDVVELREKTVSRLLAADPQHVLRQEGLDAANLTLDPAGLRGVRLMNGDREIASWSPPPEPPPLPRAPQTAKLWIVVPVYEDLAATRACLNAAMAQLDDDMRLVVIDDASPNAALRGWLDVIAASGRLELIRNPKNLGFAASVNRALKLCLGGDVILLNADALPPRGVFARLAELARAAPDVGALTPLSNNGETCSFPVANAASPLPDEDEIARLDALAQRANGDLLIDLPNGIGFCLYITRACLDATGPLPEIYGRGYYEDVEFCLKARERGFRTVCAAGVYVGHAGSLSFGAEKRGLVMRNMNLLEDRFPHHEAECAAFLRADPLRPARAAIERLDPPRRPFRLIVAALGASALEAQGLARALETDGEAPAPLLCLYDPIEQKARLRAPEGCAPQSLEFDLSAPLGFDALGKWFFRLRLSGVTLFFSTTLPKTLVEMLPALGDVELAIAGIELFSPPPRPETCAQPEGPRPCPSCASAFTASEAMAARLRAWRFAANISAALRPLDRMSAHVAERLFPQARLLPPPDFSHAISAAPGGRVLGVLSPQPSAEADALVVALARALRRRGDPAEIVVLGACLDDFAVMAPGNVVVSGSVEGEDLAPLVQAFGLTELMSGSRAYCGRLDALAAVCGLPRAGFDWSSGALPFGAGELALDPRLCDRKTAEIIVDWLAARRAFDLSDAPRDQGA</sequence>
<accession>A0A6N8DPH1</accession>
<evidence type="ECO:0000256" key="3">
    <source>
        <dbReference type="ARBA" id="ARBA00022679"/>
    </source>
</evidence>
<evidence type="ECO:0000313" key="5">
    <source>
        <dbReference type="EMBL" id="MTV32297.1"/>
    </source>
</evidence>
<name>A0A6N8DPH1_RHOAC</name>
<gene>
    <name evidence="5" type="ORF">GJ654_15010</name>
</gene>
<dbReference type="AlphaFoldDB" id="A0A6N8DPH1"/>
<dbReference type="Gene3D" id="3.90.550.10">
    <property type="entry name" value="Spore Coat Polysaccharide Biosynthesis Protein SpsA, Chain A"/>
    <property type="match status" value="1"/>
</dbReference>
<keyword evidence="3 5" id="KW-0808">Transferase</keyword>
<dbReference type="Pfam" id="PF00535">
    <property type="entry name" value="Glycos_transf_2"/>
    <property type="match status" value="1"/>
</dbReference>
<dbReference type="InterPro" id="IPR001173">
    <property type="entry name" value="Glyco_trans_2-like"/>
</dbReference>
<protein>
    <submittedName>
        <fullName evidence="5">Glycosyltransferase</fullName>
    </submittedName>
</protein>
<dbReference type="PANTHER" id="PTHR43179:SF12">
    <property type="entry name" value="GALACTOFURANOSYLTRANSFERASE GLFT2"/>
    <property type="match status" value="1"/>
</dbReference>
<evidence type="ECO:0000313" key="6">
    <source>
        <dbReference type="Proteomes" id="UP000439113"/>
    </source>
</evidence>
<reference evidence="5 6" key="1">
    <citation type="submission" date="2019-11" db="EMBL/GenBank/DDBJ databases">
        <title>Whole-genome sequence of a Rhodoblastus acidophilus DSM 142.</title>
        <authorList>
            <person name="Kyndt J.A."/>
            <person name="Meyer T.E."/>
        </authorList>
    </citation>
    <scope>NUCLEOTIDE SEQUENCE [LARGE SCALE GENOMIC DNA]</scope>
    <source>
        <strain evidence="5 6">DSM 142</strain>
    </source>
</reference>
<feature type="domain" description="Glycosyltransferase 2-like" evidence="4">
    <location>
        <begin position="208"/>
        <end position="316"/>
    </location>
</feature>
<proteinExistence type="inferred from homology"/>